<dbReference type="Proteomes" id="UP000821866">
    <property type="component" value="Chromosome 6"/>
</dbReference>
<reference evidence="1" key="2">
    <citation type="submission" date="2021-09" db="EMBL/GenBank/DDBJ databases">
        <authorList>
            <person name="Jia N."/>
            <person name="Wang J."/>
            <person name="Shi W."/>
            <person name="Du L."/>
            <person name="Sun Y."/>
            <person name="Zhan W."/>
            <person name="Jiang J."/>
            <person name="Wang Q."/>
            <person name="Zhang B."/>
            <person name="Ji P."/>
            <person name="Sakyi L.B."/>
            <person name="Cui X."/>
            <person name="Yuan T."/>
            <person name="Jiang B."/>
            <person name="Yang W."/>
            <person name="Lam T.T.-Y."/>
            <person name="Chang Q."/>
            <person name="Ding S."/>
            <person name="Wang X."/>
            <person name="Zhu J."/>
            <person name="Ruan X."/>
            <person name="Zhao L."/>
            <person name="Wei J."/>
            <person name="Que T."/>
            <person name="Du C."/>
            <person name="Cheng J."/>
            <person name="Dai P."/>
            <person name="Han X."/>
            <person name="Huang E."/>
            <person name="Gao Y."/>
            <person name="Liu J."/>
            <person name="Shao H."/>
            <person name="Ye R."/>
            <person name="Li L."/>
            <person name="Wei W."/>
            <person name="Wang X."/>
            <person name="Wang C."/>
            <person name="Huo Q."/>
            <person name="Li W."/>
            <person name="Guo W."/>
            <person name="Chen H."/>
            <person name="Chen S."/>
            <person name="Zhou L."/>
            <person name="Zhou L."/>
            <person name="Ni X."/>
            <person name="Tian J."/>
            <person name="Zhou Y."/>
            <person name="Sheng Y."/>
            <person name="Liu T."/>
            <person name="Pan Y."/>
            <person name="Xia L."/>
            <person name="Li J."/>
            <person name="Zhao F."/>
            <person name="Cao W."/>
        </authorList>
    </citation>
    <scope>NUCLEOTIDE SEQUENCE</scope>
    <source>
        <strain evidence="1">Rmic-2018</strain>
        <tissue evidence="1">Larvae</tissue>
    </source>
</reference>
<comment type="caution">
    <text evidence="1">The sequence shown here is derived from an EMBL/GenBank/DDBJ whole genome shotgun (WGS) entry which is preliminary data.</text>
</comment>
<reference evidence="1" key="1">
    <citation type="journal article" date="2020" name="Cell">
        <title>Large-Scale Comparative Analyses of Tick Genomes Elucidate Their Genetic Diversity and Vector Capacities.</title>
        <authorList>
            <consortium name="Tick Genome and Microbiome Consortium (TIGMIC)"/>
            <person name="Jia N."/>
            <person name="Wang J."/>
            <person name="Shi W."/>
            <person name="Du L."/>
            <person name="Sun Y."/>
            <person name="Zhan W."/>
            <person name="Jiang J.F."/>
            <person name="Wang Q."/>
            <person name="Zhang B."/>
            <person name="Ji P."/>
            <person name="Bell-Sakyi L."/>
            <person name="Cui X.M."/>
            <person name="Yuan T.T."/>
            <person name="Jiang B.G."/>
            <person name="Yang W.F."/>
            <person name="Lam T.T."/>
            <person name="Chang Q.C."/>
            <person name="Ding S.J."/>
            <person name="Wang X.J."/>
            <person name="Zhu J.G."/>
            <person name="Ruan X.D."/>
            <person name="Zhao L."/>
            <person name="Wei J.T."/>
            <person name="Ye R.Z."/>
            <person name="Que T.C."/>
            <person name="Du C.H."/>
            <person name="Zhou Y.H."/>
            <person name="Cheng J.X."/>
            <person name="Dai P.F."/>
            <person name="Guo W.B."/>
            <person name="Han X.H."/>
            <person name="Huang E.J."/>
            <person name="Li L.F."/>
            <person name="Wei W."/>
            <person name="Gao Y.C."/>
            <person name="Liu J.Z."/>
            <person name="Shao H.Z."/>
            <person name="Wang X."/>
            <person name="Wang C.C."/>
            <person name="Yang T.C."/>
            <person name="Huo Q.B."/>
            <person name="Li W."/>
            <person name="Chen H.Y."/>
            <person name="Chen S.E."/>
            <person name="Zhou L.G."/>
            <person name="Ni X.B."/>
            <person name="Tian J.H."/>
            <person name="Sheng Y."/>
            <person name="Liu T."/>
            <person name="Pan Y.S."/>
            <person name="Xia L.Y."/>
            <person name="Li J."/>
            <person name="Zhao F."/>
            <person name="Cao W.C."/>
        </authorList>
    </citation>
    <scope>NUCLEOTIDE SEQUENCE</scope>
    <source>
        <strain evidence="1">Rmic-2018</strain>
    </source>
</reference>
<name>A0A9J6DPE9_RHIMP</name>
<evidence type="ECO:0000313" key="1">
    <source>
        <dbReference type="EMBL" id="KAH8023947.1"/>
    </source>
</evidence>
<accession>A0A9J6DPE9</accession>
<organism evidence="1 2">
    <name type="scientific">Rhipicephalus microplus</name>
    <name type="common">Cattle tick</name>
    <name type="synonym">Boophilus microplus</name>
    <dbReference type="NCBI Taxonomy" id="6941"/>
    <lineage>
        <taxon>Eukaryota</taxon>
        <taxon>Metazoa</taxon>
        <taxon>Ecdysozoa</taxon>
        <taxon>Arthropoda</taxon>
        <taxon>Chelicerata</taxon>
        <taxon>Arachnida</taxon>
        <taxon>Acari</taxon>
        <taxon>Parasitiformes</taxon>
        <taxon>Ixodida</taxon>
        <taxon>Ixodoidea</taxon>
        <taxon>Ixodidae</taxon>
        <taxon>Rhipicephalinae</taxon>
        <taxon>Rhipicephalus</taxon>
        <taxon>Boophilus</taxon>
    </lineage>
</organism>
<sequence length="334" mass="36427">MSTPETGRVTARSHRQLFRELTVRSGEFDLRPTAAAWWLKDVTLLVLAASSALTWEGHRDEELVAGAMDVGFRCVASLVSTVLLASLVCPRPGLFRQCFWAHAVCLPGDLSLSATFVFIKAEGMFNSDYTGPEHRSTSGSSPGKAVFGSYVTGTRTEDADRHDDIARLHESRSTAAVKENLSSLSQQNYGHLATVDVELHVSSRRPNESDVHNAVPTKQRVLETRAVDVGTQCNSSSNVAAVSRDSLKGDELAEKNRLRKAATARHQLAVFTLADHIICLFARSYLLMRMRACLTSLASGEVDELSADGTSLQNSSREHALSRSVVNTGYEGYL</sequence>
<protein>
    <submittedName>
        <fullName evidence="1">Uncharacterized protein</fullName>
    </submittedName>
</protein>
<dbReference type="EMBL" id="JABSTU010000008">
    <property type="protein sequence ID" value="KAH8023947.1"/>
    <property type="molecule type" value="Genomic_DNA"/>
</dbReference>
<gene>
    <name evidence="1" type="ORF">HPB51_020210</name>
</gene>
<keyword evidence="2" id="KW-1185">Reference proteome</keyword>
<proteinExistence type="predicted"/>
<dbReference type="AlphaFoldDB" id="A0A9J6DPE9"/>
<evidence type="ECO:0000313" key="2">
    <source>
        <dbReference type="Proteomes" id="UP000821866"/>
    </source>
</evidence>